<accession>A0A0F9G003</accession>
<gene>
    <name evidence="1" type="ORF">LCGC14_1889010</name>
</gene>
<organism evidence="1">
    <name type="scientific">marine sediment metagenome</name>
    <dbReference type="NCBI Taxonomy" id="412755"/>
    <lineage>
        <taxon>unclassified sequences</taxon>
        <taxon>metagenomes</taxon>
        <taxon>ecological metagenomes</taxon>
    </lineage>
</organism>
<reference evidence="1" key="1">
    <citation type="journal article" date="2015" name="Nature">
        <title>Complex archaea that bridge the gap between prokaryotes and eukaryotes.</title>
        <authorList>
            <person name="Spang A."/>
            <person name="Saw J.H."/>
            <person name="Jorgensen S.L."/>
            <person name="Zaremba-Niedzwiedzka K."/>
            <person name="Martijn J."/>
            <person name="Lind A.E."/>
            <person name="van Eijk R."/>
            <person name="Schleper C."/>
            <person name="Guy L."/>
            <person name="Ettema T.J."/>
        </authorList>
    </citation>
    <scope>NUCLEOTIDE SEQUENCE</scope>
</reference>
<comment type="caution">
    <text evidence="1">The sequence shown here is derived from an EMBL/GenBank/DDBJ whole genome shotgun (WGS) entry which is preliminary data.</text>
</comment>
<proteinExistence type="predicted"/>
<dbReference type="EMBL" id="LAZR01019583">
    <property type="protein sequence ID" value="KKL92009.1"/>
    <property type="molecule type" value="Genomic_DNA"/>
</dbReference>
<protein>
    <submittedName>
        <fullName evidence="1">Uncharacterized protein</fullName>
    </submittedName>
</protein>
<dbReference type="AlphaFoldDB" id="A0A0F9G003"/>
<evidence type="ECO:0000313" key="1">
    <source>
        <dbReference type="EMBL" id="KKL92009.1"/>
    </source>
</evidence>
<sequence>MEVICSHVLHCTQPERDECPHSTLHEPMDWADTVKEQLVDDKFGMCNVINITCNAGSDGTVICEPIQDGDYVISTKGVPIKLHVIVKGNEVTYIDGTVGDIQDLHNWTFEQIEFRPPPDPESLTCFRCKDKDICKYANDPYNTSGDCLASK</sequence>
<name>A0A0F9G003_9ZZZZ</name>